<sequence>MEDRYPAELGDALIVGARAKLEQAAWNGSKDDSEFSRFHVQDASDGMLTIMDLPQEIQFLLPRTRLLDQNLDLIAWYHSELEDCKRKDAEYDLASISESDAELLTSQSSTDSDMPPLESVSDSDNEEECADESAAMARFIREVIQENARIFIRRVMAPRQIGDLLGKGASLILEVSQPYPGDERAPYDARRERPRFNVEQVSHNCYVVADEYFHELSVLPLEYLRVPTFSLAC</sequence>
<reference evidence="2" key="1">
    <citation type="submission" date="2023-03" db="EMBL/GenBank/DDBJ databases">
        <title>Massive genome expansion in bonnet fungi (Mycena s.s.) driven by repeated elements and novel gene families across ecological guilds.</title>
        <authorList>
            <consortium name="Lawrence Berkeley National Laboratory"/>
            <person name="Harder C.B."/>
            <person name="Miyauchi S."/>
            <person name="Viragh M."/>
            <person name="Kuo A."/>
            <person name="Thoen E."/>
            <person name="Andreopoulos B."/>
            <person name="Lu D."/>
            <person name="Skrede I."/>
            <person name="Drula E."/>
            <person name="Henrissat B."/>
            <person name="Morin E."/>
            <person name="Kohler A."/>
            <person name="Barry K."/>
            <person name="LaButti K."/>
            <person name="Morin E."/>
            <person name="Salamov A."/>
            <person name="Lipzen A."/>
            <person name="Mereny Z."/>
            <person name="Hegedus B."/>
            <person name="Baldrian P."/>
            <person name="Stursova M."/>
            <person name="Weitz H."/>
            <person name="Taylor A."/>
            <person name="Grigoriev I.V."/>
            <person name="Nagy L.G."/>
            <person name="Martin F."/>
            <person name="Kauserud H."/>
        </authorList>
    </citation>
    <scope>NUCLEOTIDE SEQUENCE</scope>
    <source>
        <strain evidence="2">CBHHK182m</strain>
    </source>
</reference>
<feature type="region of interest" description="Disordered" evidence="1">
    <location>
        <begin position="102"/>
        <end position="128"/>
    </location>
</feature>
<proteinExistence type="predicted"/>
<evidence type="ECO:0000313" key="3">
    <source>
        <dbReference type="Proteomes" id="UP001215598"/>
    </source>
</evidence>
<dbReference type="AlphaFoldDB" id="A0AAD7NU47"/>
<dbReference type="EMBL" id="JARKIB010000010">
    <property type="protein sequence ID" value="KAJ7775284.1"/>
    <property type="molecule type" value="Genomic_DNA"/>
</dbReference>
<name>A0AAD7NU47_9AGAR</name>
<protein>
    <submittedName>
        <fullName evidence="2">Uncharacterized protein</fullName>
    </submittedName>
</protein>
<gene>
    <name evidence="2" type="ORF">B0H16DRAFT_1712860</name>
</gene>
<accession>A0AAD7NU47</accession>
<comment type="caution">
    <text evidence="2">The sequence shown here is derived from an EMBL/GenBank/DDBJ whole genome shotgun (WGS) entry which is preliminary data.</text>
</comment>
<evidence type="ECO:0000313" key="2">
    <source>
        <dbReference type="EMBL" id="KAJ7775284.1"/>
    </source>
</evidence>
<keyword evidence="3" id="KW-1185">Reference proteome</keyword>
<organism evidence="2 3">
    <name type="scientific">Mycena metata</name>
    <dbReference type="NCBI Taxonomy" id="1033252"/>
    <lineage>
        <taxon>Eukaryota</taxon>
        <taxon>Fungi</taxon>
        <taxon>Dikarya</taxon>
        <taxon>Basidiomycota</taxon>
        <taxon>Agaricomycotina</taxon>
        <taxon>Agaricomycetes</taxon>
        <taxon>Agaricomycetidae</taxon>
        <taxon>Agaricales</taxon>
        <taxon>Marasmiineae</taxon>
        <taxon>Mycenaceae</taxon>
        <taxon>Mycena</taxon>
    </lineage>
</organism>
<evidence type="ECO:0000256" key="1">
    <source>
        <dbReference type="SAM" id="MobiDB-lite"/>
    </source>
</evidence>
<dbReference type="Proteomes" id="UP001215598">
    <property type="component" value="Unassembled WGS sequence"/>
</dbReference>